<gene>
    <name evidence="1" type="ORF">BO222_05815</name>
</gene>
<comment type="caution">
    <text evidence="1">The sequence shown here is derived from an EMBL/GenBank/DDBJ whole genome shotgun (WGS) entry which is preliminary data.</text>
</comment>
<keyword evidence="2" id="KW-1185">Reference proteome</keyword>
<name>A0A1U7NGA3_9FIRM</name>
<dbReference type="AlphaFoldDB" id="A0A1U7NGA3"/>
<dbReference type="RefSeq" id="WP_075819229.1">
    <property type="nucleotide sequence ID" value="NZ_CAJUTZ010000140.1"/>
</dbReference>
<dbReference type="Proteomes" id="UP000186341">
    <property type="component" value="Unassembled WGS sequence"/>
</dbReference>
<accession>A0A1U7NGA3</accession>
<evidence type="ECO:0000313" key="1">
    <source>
        <dbReference type="EMBL" id="OLU39989.1"/>
    </source>
</evidence>
<dbReference type="GeneID" id="82204117"/>
<evidence type="ECO:0000313" key="2">
    <source>
        <dbReference type="Proteomes" id="UP000186341"/>
    </source>
</evidence>
<protein>
    <submittedName>
        <fullName evidence="1">Uncharacterized protein</fullName>
    </submittedName>
</protein>
<sequence>MFGVANANKMLKSVATTLGTGVEKQLMKKALTKGTIYPIVKSISKWFNVKMTKEVFAGFFKKPFR</sequence>
<reference evidence="1 2" key="1">
    <citation type="submission" date="2016-11" db="EMBL/GenBank/DDBJ databases">
        <title>Description of two novel members of the family Erysipelotrichaceae: Ileibacterium lipovorans gen. nov., sp. nov. and Dubosiella newyorkensis, gen. nov., sp. nov.</title>
        <authorList>
            <person name="Cox L.M."/>
            <person name="Sohn J."/>
            <person name="Tyrrell K.L."/>
            <person name="Citron D.M."/>
            <person name="Lawson P.A."/>
            <person name="Patel N.B."/>
            <person name="Iizumi T."/>
            <person name="Perez-Perez G.I."/>
            <person name="Goldstein E.J."/>
            <person name="Blaser M.J."/>
        </authorList>
    </citation>
    <scope>NUCLEOTIDE SEQUENCE [LARGE SCALE GENOMIC DNA]</scope>
    <source>
        <strain evidence="1 2">NYU-BL-A3</strain>
    </source>
</reference>
<dbReference type="EMBL" id="MPJW01000120">
    <property type="protein sequence ID" value="OLU39989.1"/>
    <property type="molecule type" value="Genomic_DNA"/>
</dbReference>
<proteinExistence type="predicted"/>
<organism evidence="1 2">
    <name type="scientific">Ileibacterium valens</name>
    <dbReference type="NCBI Taxonomy" id="1862668"/>
    <lineage>
        <taxon>Bacteria</taxon>
        <taxon>Bacillati</taxon>
        <taxon>Bacillota</taxon>
        <taxon>Erysipelotrichia</taxon>
        <taxon>Erysipelotrichales</taxon>
        <taxon>Erysipelotrichaceae</taxon>
        <taxon>Ileibacterium</taxon>
    </lineage>
</organism>